<feature type="compositionally biased region" description="Basic residues" evidence="1">
    <location>
        <begin position="1255"/>
        <end position="1264"/>
    </location>
</feature>
<feature type="region of interest" description="Disordered" evidence="1">
    <location>
        <begin position="641"/>
        <end position="813"/>
    </location>
</feature>
<dbReference type="GeneID" id="106806719"/>
<dbReference type="Proteomes" id="UP000695022">
    <property type="component" value="Unplaced"/>
</dbReference>
<feature type="compositionally biased region" description="Basic residues" evidence="1">
    <location>
        <begin position="1347"/>
        <end position="1367"/>
    </location>
</feature>
<feature type="compositionally biased region" description="Basic and acidic residues" evidence="1">
    <location>
        <begin position="520"/>
        <end position="530"/>
    </location>
</feature>
<feature type="region of interest" description="Disordered" evidence="1">
    <location>
        <begin position="1676"/>
        <end position="1745"/>
    </location>
</feature>
<feature type="compositionally biased region" description="Basic residues" evidence="1">
    <location>
        <begin position="1505"/>
        <end position="1517"/>
    </location>
</feature>
<organism evidence="2 3">
    <name type="scientific">Priapulus caudatus</name>
    <name type="common">Priapulid worm</name>
    <dbReference type="NCBI Taxonomy" id="37621"/>
    <lineage>
        <taxon>Eukaryota</taxon>
        <taxon>Metazoa</taxon>
        <taxon>Ecdysozoa</taxon>
        <taxon>Scalidophora</taxon>
        <taxon>Priapulida</taxon>
        <taxon>Priapulimorpha</taxon>
        <taxon>Priapulimorphida</taxon>
        <taxon>Priapulidae</taxon>
        <taxon>Priapulus</taxon>
    </lineage>
</organism>
<feature type="region of interest" description="Disordered" evidence="1">
    <location>
        <begin position="500"/>
        <end position="544"/>
    </location>
</feature>
<dbReference type="PANTHER" id="PTHR36162:SF12">
    <property type="match status" value="1"/>
</dbReference>
<feature type="region of interest" description="Disordered" evidence="1">
    <location>
        <begin position="876"/>
        <end position="1219"/>
    </location>
</feature>
<feature type="region of interest" description="Disordered" evidence="1">
    <location>
        <begin position="1297"/>
        <end position="1445"/>
    </location>
</feature>
<evidence type="ECO:0000313" key="2">
    <source>
        <dbReference type="Proteomes" id="UP000695022"/>
    </source>
</evidence>
<dbReference type="RefSeq" id="XP_014664238.1">
    <property type="nucleotide sequence ID" value="XM_014808752.1"/>
</dbReference>
<evidence type="ECO:0000313" key="3">
    <source>
        <dbReference type="RefSeq" id="XP_014664238.1"/>
    </source>
</evidence>
<feature type="region of interest" description="Disordered" evidence="1">
    <location>
        <begin position="1618"/>
        <end position="1656"/>
    </location>
</feature>
<feature type="compositionally biased region" description="Basic and acidic residues" evidence="1">
    <location>
        <begin position="989"/>
        <end position="999"/>
    </location>
</feature>
<feature type="compositionally biased region" description="Basic residues" evidence="1">
    <location>
        <begin position="1481"/>
        <end position="1495"/>
    </location>
</feature>
<feature type="region of interest" description="Disordered" evidence="1">
    <location>
        <begin position="1470"/>
        <end position="1548"/>
    </location>
</feature>
<gene>
    <name evidence="3" type="primary">LOC106806719</name>
</gene>
<sequence length="1803" mass="196264">MEKKARKFITLLSRSLDKSSDGLKLDKGRRKAFKNSLRVAIEELADGGLKSELLENLKQYTKRLCSLLEVKQEKHARSKSVAKRKKGKEKVQRRTLTVYESLDTPYNFFMKEGCMLRHHIMEMLSLEKQNEIYANFLVQKIVHNSPQNQLQDEDIFTKLCESRKLGRGCKSFPWLTELRTHMLLIVDVGTSVAMQEFMIKLLRMIAADVQICVEGSKVKRSRLLADYIVDILTFSQARMKCLNEFATSPSYGDLVSAILSMYIDLEAICSSKIEGKSYLGKKVSVLMETLLGAAKHQPYKLDVIIQVSLFDKHHLEVLWPLVEHVLAGVPRPLSCTQYVKFVLAVKTARRVAGKERTRQLRKKAYMVAAPSRFLDWLEKVSMMLVAGIPESMREDGLEITKFLMKKRQTPFCNNILDTFSMNASSETSSWHVPDSSEGTDLFFIDAGTDKTEAPLLPPPEMEAGISDEADVDESSEVTAQLASKIASLEVMADDAPPDAFITDSVEEQSSAKASRRKTRDAKMSRAKTELVTRSARGKPSRTEIEDAEAAKPLRARMKDEEAAEMLGVSMQDGHTFEGKATEMSPTKTNAAEMSPLKMKATEVSLTKTKAAEMSPVKSKTADMSLAKTKAAEMSLLKKKAAEMSPLKMKTTEVSPTKTKAAEMPPVKPKTADMSPVESKTAEMSLAKTKAADMSPVESKTAEMSPVRSKTTEMSPAKTKAAEMPPVKSKTADMSPLKTKATEMSPAKTKAAEMSPLKTKAAEMSRCTNIQNDSSKSESKRKSRGRTGGEAGDNDYGKQNGFENEETIASSVGPTKEAVVVDLDSGDNVSDFEAQFQRKKIRRALASPARCVTLQIDSSDSDEDESVKMNAAVKAAESQARSELKLGSPARRAVDDLSMERKLRSPLQPAEEYGTDGSINLRLTDESEGRQNSDRREYPLFRRKKIRKPSEDIDLITLGGSTTTEEQSVATAVPAVTSDDAGAEAAPRTPRREKTSESKPFDGSTTPLSSCNESRSVRSPCRALSEVLPRESARKRREASASECSVVDDVDAPATRRRTRSLARDTASPSLSREAAAKRTRKTPQRVSESDALPRRRSAAAALTPTRQRTRSETRQGEGSAGACGNTGRAMAVVLEEVADETSQPSSTTGETRPKSVSDETTLVSSSKVETEVLAETEAEAQAETHVETIVAEASPSPATAHADTTSSPEKPLRLRKSTRVIKPVLQQEQLEKMLTEAASSEAVATATRETARSEGRRRRRRRRRELVDDDMQAFLHTSLESIGGDTVSNMADEWAETVSELSTAEEGTGERSREMQAEEEVAVTTERRHGDTDDNVEEEERDATPASRRRVTKQRVGRVTRARHPNRVIRSGDDDDGSLSGATAAEQTHTTADSDAAIPYDPPRGEASRGDLATTSQSPKVDAPLDDPIGEFASSTQEQRSLSESPIDLVFSQPDLFADDGAEAAVAMATGGGNEDSASKVRVKVKPRSAHRRRASVTGDVARTTPRRRPAARSRKRTLSDGWRRLSGATKEAEEKEEEGGGGSEESRTLTLAGLSQMVTFTASPGTSLTITVPRVRADAPSFRVTSPAPPRGGGAVVMPTWSLRSTNKLSLTPAMSLRKRTASGSSQGALTPRKRTASGSSQVALTPRKAASARKTARTARAAMTAPRACRASASVGGSVNAGGRVSKFPPSVGSVRRCTQGSHDAAATPRCSNAARDPVTPRMRRRTESADDAAGLTSSSQQKQLKQLEIDMVGYHGDGGSPLDVGKAARCLRSECRHSPGHKCLLRASSVSEDAQPPAVL</sequence>
<feature type="compositionally biased region" description="Basic and acidic residues" evidence="1">
    <location>
        <begin position="891"/>
        <end position="902"/>
    </location>
</feature>
<dbReference type="PANTHER" id="PTHR36162">
    <property type="match status" value="1"/>
</dbReference>
<feature type="compositionally biased region" description="Low complexity" evidence="1">
    <location>
        <begin position="1236"/>
        <end position="1248"/>
    </location>
</feature>
<proteinExistence type="predicted"/>
<feature type="compositionally biased region" description="Polar residues" evidence="1">
    <location>
        <begin position="1002"/>
        <end position="1013"/>
    </location>
</feature>
<evidence type="ECO:0000256" key="1">
    <source>
        <dbReference type="SAM" id="MobiDB-lite"/>
    </source>
</evidence>
<feature type="compositionally biased region" description="Low complexity" evidence="1">
    <location>
        <begin position="1676"/>
        <end position="1688"/>
    </location>
</feature>
<feature type="compositionally biased region" description="Polar residues" evidence="1">
    <location>
        <begin position="1158"/>
        <end position="1167"/>
    </location>
</feature>
<keyword evidence="2" id="KW-1185">Reference proteome</keyword>
<feature type="compositionally biased region" description="Basic and acidic residues" evidence="1">
    <location>
        <begin position="922"/>
        <end position="939"/>
    </location>
</feature>
<feature type="compositionally biased region" description="Polar residues" evidence="1">
    <location>
        <begin position="1140"/>
        <end position="1150"/>
    </location>
</feature>
<feature type="compositionally biased region" description="Polar residues" evidence="1">
    <location>
        <begin position="958"/>
        <end position="969"/>
    </location>
</feature>
<protein>
    <submittedName>
        <fullName evidence="3">Serine/arginine repetitive matrix protein 2-like</fullName>
    </submittedName>
</protein>
<reference evidence="3" key="1">
    <citation type="submission" date="2025-08" db="UniProtKB">
        <authorList>
            <consortium name="RefSeq"/>
        </authorList>
    </citation>
    <scope>IDENTIFICATION</scope>
</reference>
<accession>A0ABM1DWB7</accession>
<feature type="compositionally biased region" description="Polar residues" evidence="1">
    <location>
        <begin position="1433"/>
        <end position="1444"/>
    </location>
</feature>
<feature type="region of interest" description="Disordered" evidence="1">
    <location>
        <begin position="1236"/>
        <end position="1268"/>
    </location>
</feature>
<name>A0ABM1DWB7_PRICU</name>